<dbReference type="Proteomes" id="UP000070444">
    <property type="component" value="Unassembled WGS sequence"/>
</dbReference>
<evidence type="ECO:0000313" key="2">
    <source>
        <dbReference type="Proteomes" id="UP000070444"/>
    </source>
</evidence>
<dbReference type="SUPFAM" id="SSF52047">
    <property type="entry name" value="RNI-like"/>
    <property type="match status" value="1"/>
</dbReference>
<dbReference type="InterPro" id="IPR032675">
    <property type="entry name" value="LRR_dom_sf"/>
</dbReference>
<keyword evidence="2" id="KW-1185">Reference proteome</keyword>
<evidence type="ECO:0008006" key="3">
    <source>
        <dbReference type="Google" id="ProtNLM"/>
    </source>
</evidence>
<gene>
    <name evidence="1" type="ORF">CONCODRAFT_168065</name>
</gene>
<proteinExistence type="predicted"/>
<dbReference type="AlphaFoldDB" id="A0A137NVG0"/>
<accession>A0A137NVG0</accession>
<name>A0A137NVG0_CONC2</name>
<dbReference type="EMBL" id="KQ964687">
    <property type="protein sequence ID" value="KXN66815.1"/>
    <property type="molecule type" value="Genomic_DNA"/>
</dbReference>
<protein>
    <recommendedName>
        <fullName evidence="3">RNI-like protein</fullName>
    </recommendedName>
</protein>
<sequence>MKNNKSKINWLNVIFNLEFQSSLDKNTLINVSILSKLVRNKLRPLLFKNIQLSTKKFNNEFKDNIFIKYFNCLADPDLYDNISKEVENCSAESGLDDFALGLNSIKDIARALYVADLNRAGYYMFCMVNSMNNLTVLKLKYSTVPYSSLAKLGESLPNLKDIKLISLILAKLPAENIQLDYFVLPPKLSVLEVYDCRIITTTLLLDPHEFLFNEFTRAPRNGFTLPNISVPLLKKLAFFPYTSQEADIKEFLEINTNLESLRTELFHSNLVNTLTSLKSLEIITLSNLDNINNISVLKLLKRLKIYNVSTNSYENIKKLCLICPNLEYLHFNMSFNEYFQPLIDSFLFPILTNLCQLKTLQLHLITNDEESLNIEKLDNIESIIIETKSITILNLSFEGCKNLKRVIFKAYIGEINTQDFKDKFNNYKNWIFKFNEDTITGHEIK</sequence>
<organism evidence="1 2">
    <name type="scientific">Conidiobolus coronatus (strain ATCC 28846 / CBS 209.66 / NRRL 28638)</name>
    <name type="common">Delacroixia coronata</name>
    <dbReference type="NCBI Taxonomy" id="796925"/>
    <lineage>
        <taxon>Eukaryota</taxon>
        <taxon>Fungi</taxon>
        <taxon>Fungi incertae sedis</taxon>
        <taxon>Zoopagomycota</taxon>
        <taxon>Entomophthoromycotina</taxon>
        <taxon>Entomophthoromycetes</taxon>
        <taxon>Entomophthorales</taxon>
        <taxon>Ancylistaceae</taxon>
        <taxon>Conidiobolus</taxon>
    </lineage>
</organism>
<dbReference type="Gene3D" id="3.80.10.10">
    <property type="entry name" value="Ribonuclease Inhibitor"/>
    <property type="match status" value="1"/>
</dbReference>
<evidence type="ECO:0000313" key="1">
    <source>
        <dbReference type="EMBL" id="KXN66815.1"/>
    </source>
</evidence>
<reference evidence="1 2" key="1">
    <citation type="journal article" date="2015" name="Genome Biol. Evol.">
        <title>Phylogenomic analyses indicate that early fungi evolved digesting cell walls of algal ancestors of land plants.</title>
        <authorList>
            <person name="Chang Y."/>
            <person name="Wang S."/>
            <person name="Sekimoto S."/>
            <person name="Aerts A.L."/>
            <person name="Choi C."/>
            <person name="Clum A."/>
            <person name="LaButti K.M."/>
            <person name="Lindquist E.A."/>
            <person name="Yee Ngan C."/>
            <person name="Ohm R.A."/>
            <person name="Salamov A.A."/>
            <person name="Grigoriev I.V."/>
            <person name="Spatafora J.W."/>
            <person name="Berbee M.L."/>
        </authorList>
    </citation>
    <scope>NUCLEOTIDE SEQUENCE [LARGE SCALE GENOMIC DNA]</scope>
    <source>
        <strain evidence="1 2">NRRL 28638</strain>
    </source>
</reference>